<feature type="compositionally biased region" description="Low complexity" evidence="2">
    <location>
        <begin position="230"/>
        <end position="248"/>
    </location>
</feature>
<organism evidence="4 5">
    <name type="scientific">Leptidea sinapis</name>
    <dbReference type="NCBI Taxonomy" id="189913"/>
    <lineage>
        <taxon>Eukaryota</taxon>
        <taxon>Metazoa</taxon>
        <taxon>Ecdysozoa</taxon>
        <taxon>Arthropoda</taxon>
        <taxon>Hexapoda</taxon>
        <taxon>Insecta</taxon>
        <taxon>Pterygota</taxon>
        <taxon>Neoptera</taxon>
        <taxon>Endopterygota</taxon>
        <taxon>Lepidoptera</taxon>
        <taxon>Glossata</taxon>
        <taxon>Ditrysia</taxon>
        <taxon>Papilionoidea</taxon>
        <taxon>Pieridae</taxon>
        <taxon>Dismorphiinae</taxon>
        <taxon>Leptidea</taxon>
    </lineage>
</organism>
<evidence type="ECO:0000259" key="3">
    <source>
        <dbReference type="Pfam" id="PF26116"/>
    </source>
</evidence>
<comment type="similarity">
    <text evidence="1">Belongs to the FAM13 family.</text>
</comment>
<accession>A0A5E4PW13</accession>
<dbReference type="InterPro" id="IPR059029">
    <property type="entry name" value="FAM13A_dom"/>
</dbReference>
<reference evidence="4 5" key="1">
    <citation type="submission" date="2017-07" db="EMBL/GenBank/DDBJ databases">
        <authorList>
            <person name="Talla V."/>
            <person name="Backstrom N."/>
        </authorList>
    </citation>
    <scope>NUCLEOTIDE SEQUENCE [LARGE SCALE GENOMIC DNA]</scope>
</reference>
<dbReference type="EMBL" id="FZQP02000515">
    <property type="protein sequence ID" value="VVC89354.1"/>
    <property type="molecule type" value="Genomic_DNA"/>
</dbReference>
<evidence type="ECO:0000256" key="2">
    <source>
        <dbReference type="SAM" id="MobiDB-lite"/>
    </source>
</evidence>
<protein>
    <recommendedName>
        <fullName evidence="3">FAM13A-like domain-containing protein</fullName>
    </recommendedName>
</protein>
<feature type="domain" description="FAM13A-like" evidence="3">
    <location>
        <begin position="257"/>
        <end position="325"/>
    </location>
</feature>
<sequence>MVVVGRYQGVGTPSDCSSDRPIVLSGNGWPAQNCEQERERETENMAAPECEREVRKRRERRDSGCAHERKERRPHSEERLPPPPPPPLQDYNRLESERRAERLSRARRPQFGKRRRTPARLPRQPKENDHVTAEESRCGTPPNFEYVIQQKPEVLKKSISKYENDFEVQNGRAISPGDRMTDLQLTRMIETLKRLQIEKRCIKTDPVEYALKETPKEPLQSPPTRETVEEIPSSTSSAKSATSEETPTNEGLHYLALEDLVRALAEAKMTKCILRRSIKEYESNFEMQNSRKVQRDDKKGKEEDYQKYKGLKARIKLLNALINKQKALQIDVSNGVNSWYLNNNTMFYNVVKDIMK</sequence>
<name>A0A5E4PW13_9NEOP</name>
<evidence type="ECO:0000313" key="4">
    <source>
        <dbReference type="EMBL" id="VVC89354.1"/>
    </source>
</evidence>
<evidence type="ECO:0000313" key="5">
    <source>
        <dbReference type="Proteomes" id="UP000324832"/>
    </source>
</evidence>
<dbReference type="Proteomes" id="UP000324832">
    <property type="component" value="Unassembled WGS sequence"/>
</dbReference>
<dbReference type="PANTHER" id="PTHR15904">
    <property type="entry name" value="FAM13"/>
    <property type="match status" value="1"/>
</dbReference>
<gene>
    <name evidence="4" type="ORF">LSINAPIS_LOCUS2494</name>
</gene>
<keyword evidence="5" id="KW-1185">Reference proteome</keyword>
<dbReference type="AlphaFoldDB" id="A0A5E4PW13"/>
<dbReference type="PANTHER" id="PTHR15904:SF17">
    <property type="entry name" value="RHO-GAP DOMAIN-CONTAINING PROTEIN"/>
    <property type="match status" value="1"/>
</dbReference>
<dbReference type="Pfam" id="PF26116">
    <property type="entry name" value="FAM13A"/>
    <property type="match status" value="1"/>
</dbReference>
<feature type="compositionally biased region" description="Basic and acidic residues" evidence="2">
    <location>
        <begin position="35"/>
        <end position="80"/>
    </location>
</feature>
<dbReference type="InterPro" id="IPR039102">
    <property type="entry name" value="FAM13"/>
</dbReference>
<feature type="compositionally biased region" description="Basic and acidic residues" evidence="2">
    <location>
        <begin position="92"/>
        <end position="104"/>
    </location>
</feature>
<feature type="region of interest" description="Disordered" evidence="2">
    <location>
        <begin position="215"/>
        <end position="249"/>
    </location>
</feature>
<feature type="compositionally biased region" description="Basic and acidic residues" evidence="2">
    <location>
        <begin position="124"/>
        <end position="137"/>
    </location>
</feature>
<feature type="region of interest" description="Disordered" evidence="2">
    <location>
        <begin position="1"/>
        <end position="143"/>
    </location>
</feature>
<evidence type="ECO:0000256" key="1">
    <source>
        <dbReference type="ARBA" id="ARBA00007549"/>
    </source>
</evidence>
<feature type="compositionally biased region" description="Basic residues" evidence="2">
    <location>
        <begin position="105"/>
        <end position="118"/>
    </location>
</feature>
<proteinExistence type="inferred from homology"/>